<proteinExistence type="predicted"/>
<dbReference type="SUPFAM" id="SSF51905">
    <property type="entry name" value="FAD/NAD(P)-binding domain"/>
    <property type="match status" value="1"/>
</dbReference>
<keyword evidence="4" id="KW-1185">Reference proteome</keyword>
<dbReference type="PANTHER" id="PTHR10742:SF313">
    <property type="entry name" value="AMINE OXIDASE"/>
    <property type="match status" value="1"/>
</dbReference>
<dbReference type="GO" id="GO:0006598">
    <property type="term" value="P:polyamine catabolic process"/>
    <property type="evidence" value="ECO:0007669"/>
    <property type="project" value="TreeGrafter"/>
</dbReference>
<dbReference type="EMBL" id="BPWL01000011">
    <property type="protein sequence ID" value="GJJ15506.1"/>
    <property type="molecule type" value="Genomic_DNA"/>
</dbReference>
<accession>A0AAV5ARS2</accession>
<evidence type="ECO:0000259" key="2">
    <source>
        <dbReference type="Pfam" id="PF01593"/>
    </source>
</evidence>
<dbReference type="InterPro" id="IPR002937">
    <property type="entry name" value="Amino_oxidase"/>
</dbReference>
<comment type="caution">
    <text evidence="3">The sequence shown here is derived from an EMBL/GenBank/DDBJ whole genome shotgun (WGS) entry which is preliminary data.</text>
</comment>
<dbReference type="Pfam" id="PF01593">
    <property type="entry name" value="Amino_oxidase"/>
    <property type="match status" value="2"/>
</dbReference>
<dbReference type="AlphaFoldDB" id="A0AAV5ARS2"/>
<feature type="signal peptide" evidence="1">
    <location>
        <begin position="1"/>
        <end position="21"/>
    </location>
</feature>
<dbReference type="GO" id="GO:0016491">
    <property type="term" value="F:oxidoreductase activity"/>
    <property type="evidence" value="ECO:0007669"/>
    <property type="project" value="InterPro"/>
</dbReference>
<sequence>MKKWTSILFVALTVVTSPSVAQHVVNTRVAILGGGMTGIIAARTLNQEGIDFVLVEARNELGGRMQDVTLNNGVTVELGPNWVQGLGEGATQNPIFTLALENNLRSVFSDFDNLTTFDNHGPVDMEEQLDRFDDAFASFLSGAGDLTARAGLSVTGYRPLTSLDDAAEYYTMDFEYAQPPEETSFLAAAENNNFTFNGFSSENNLVVDQRGFKVIAQATAAKFLKASDPRLLLNHTVTQIVYSSNGVTIHTQQGVTINADYAICTFSVGVLQNNDVTFSPPLPDWKQEAIDGMNMYQIYADPSKRGFYTVWQSLDLPNFLPGSHVLFVTVTDRESIRIERQNDAETQAEIMSVLRSMYGPDIPEPTQFLFKRWHADPLFRGTYSNWGPSYSPGVFDDLRAPVGTRLWFAGEATSFKYYGFLQGAFTEGQSAATLIAQCIFGNCSVTPASASGHMVVPACGKTFLEEDPVLIF</sequence>
<evidence type="ECO:0000256" key="1">
    <source>
        <dbReference type="SAM" id="SignalP"/>
    </source>
</evidence>
<name>A0AAV5ARS2_9AGAM</name>
<organism evidence="3 4">
    <name type="scientific">Clathrus columnatus</name>
    <dbReference type="NCBI Taxonomy" id="1419009"/>
    <lineage>
        <taxon>Eukaryota</taxon>
        <taxon>Fungi</taxon>
        <taxon>Dikarya</taxon>
        <taxon>Basidiomycota</taxon>
        <taxon>Agaricomycotina</taxon>
        <taxon>Agaricomycetes</taxon>
        <taxon>Phallomycetidae</taxon>
        <taxon>Phallales</taxon>
        <taxon>Clathraceae</taxon>
        <taxon>Clathrus</taxon>
    </lineage>
</organism>
<dbReference type="Gene3D" id="3.50.50.60">
    <property type="entry name" value="FAD/NAD(P)-binding domain"/>
    <property type="match status" value="2"/>
</dbReference>
<protein>
    <recommendedName>
        <fullName evidence="2">Amine oxidase domain-containing protein</fullName>
    </recommendedName>
</protein>
<reference evidence="3" key="1">
    <citation type="submission" date="2021-10" db="EMBL/GenBank/DDBJ databases">
        <title>De novo Genome Assembly of Clathrus columnatus (Basidiomycota, Fungi) Using Illumina and Nanopore Sequence Data.</title>
        <authorList>
            <person name="Ogiso-Tanaka E."/>
            <person name="Itagaki H."/>
            <person name="Hosoya T."/>
            <person name="Hosaka K."/>
        </authorList>
    </citation>
    <scope>NUCLEOTIDE SEQUENCE</scope>
    <source>
        <strain evidence="3">MO-923</strain>
    </source>
</reference>
<keyword evidence="1" id="KW-0732">Signal</keyword>
<dbReference type="PANTHER" id="PTHR10742">
    <property type="entry name" value="FLAVIN MONOAMINE OXIDASE"/>
    <property type="match status" value="1"/>
</dbReference>
<evidence type="ECO:0000313" key="4">
    <source>
        <dbReference type="Proteomes" id="UP001050691"/>
    </source>
</evidence>
<feature type="chain" id="PRO_5043439309" description="Amine oxidase domain-containing protein" evidence="1">
    <location>
        <begin position="22"/>
        <end position="472"/>
    </location>
</feature>
<feature type="domain" description="Amine oxidase" evidence="2">
    <location>
        <begin position="313"/>
        <end position="435"/>
    </location>
</feature>
<dbReference type="InterPro" id="IPR050281">
    <property type="entry name" value="Flavin_monoamine_oxidase"/>
</dbReference>
<feature type="domain" description="Amine oxidase" evidence="2">
    <location>
        <begin position="36"/>
        <end position="296"/>
    </location>
</feature>
<dbReference type="Proteomes" id="UP001050691">
    <property type="component" value="Unassembled WGS sequence"/>
</dbReference>
<dbReference type="SUPFAM" id="SSF54373">
    <property type="entry name" value="FAD-linked reductases, C-terminal domain"/>
    <property type="match status" value="1"/>
</dbReference>
<dbReference type="InterPro" id="IPR036188">
    <property type="entry name" value="FAD/NAD-bd_sf"/>
</dbReference>
<dbReference type="Gene3D" id="3.90.660.10">
    <property type="match status" value="1"/>
</dbReference>
<gene>
    <name evidence="3" type="ORF">Clacol_009784</name>
</gene>
<evidence type="ECO:0000313" key="3">
    <source>
        <dbReference type="EMBL" id="GJJ15506.1"/>
    </source>
</evidence>